<sequence>MILKNAKFYEEMTACFGDLVVFQQKIEQIAQLAQINLSLFEIDHLAVRMNNTQTAEHWYKMLLNNSTLLKQSEVNGRPIALFSLHEPLPFCHQAISVIELPFPKSKTYPKEGWEHCEIVVPFLTNETVEQWIVRLTTTYQLTDHTDLNIKISQPQVAGERLPNPSIAISLKNKTSQNNCCLKLHPYDINTIVRSELLL</sequence>
<dbReference type="Pfam" id="PF06185">
    <property type="entry name" value="YecM"/>
    <property type="match status" value="1"/>
</dbReference>
<dbReference type="InterPro" id="IPR010393">
    <property type="entry name" value="DUF991_YecM-like"/>
</dbReference>
<dbReference type="Proteomes" id="UP000295537">
    <property type="component" value="Unassembled WGS sequence"/>
</dbReference>
<evidence type="ECO:0000313" key="1">
    <source>
        <dbReference type="EMBL" id="TCP15985.1"/>
    </source>
</evidence>
<dbReference type="OrthoDB" id="5689462at2"/>
<dbReference type="PANTHER" id="PTHR37519">
    <property type="match status" value="1"/>
</dbReference>
<dbReference type="GO" id="GO:0005829">
    <property type="term" value="C:cytosol"/>
    <property type="evidence" value="ECO:0007669"/>
    <property type="project" value="TreeGrafter"/>
</dbReference>
<dbReference type="NCBIfam" id="NF008680">
    <property type="entry name" value="PRK11700.1-3"/>
    <property type="match status" value="1"/>
</dbReference>
<evidence type="ECO:0000313" key="2">
    <source>
        <dbReference type="Proteomes" id="UP000295537"/>
    </source>
</evidence>
<proteinExistence type="predicted"/>
<protein>
    <recommendedName>
        <fullName evidence="3">VOC family protein</fullName>
    </recommendedName>
</protein>
<dbReference type="PANTHER" id="PTHR37519:SF1">
    <property type="entry name" value="DIHYDROXYBIPHENYL DIOXYGENASE DOMAIN-CONTAINING PROTEIN"/>
    <property type="match status" value="1"/>
</dbReference>
<gene>
    <name evidence="1" type="ORF">EV693_11517</name>
</gene>
<comment type="caution">
    <text evidence="1">The sequence shown here is derived from an EMBL/GenBank/DDBJ whole genome shotgun (WGS) entry which is preliminary data.</text>
</comment>
<dbReference type="EMBL" id="SLXJ01000015">
    <property type="protein sequence ID" value="TCP15985.1"/>
    <property type="molecule type" value="Genomic_DNA"/>
</dbReference>
<dbReference type="RefSeq" id="WP_132501942.1">
    <property type="nucleotide sequence ID" value="NZ_LVXA01000001.1"/>
</dbReference>
<dbReference type="SUPFAM" id="SSF54593">
    <property type="entry name" value="Glyoxalase/Bleomycin resistance protein/Dihydroxybiphenyl dioxygenase"/>
    <property type="match status" value="1"/>
</dbReference>
<evidence type="ECO:0008006" key="3">
    <source>
        <dbReference type="Google" id="ProtNLM"/>
    </source>
</evidence>
<dbReference type="InterPro" id="IPR029068">
    <property type="entry name" value="Glyas_Bleomycin-R_OHBP_Dase"/>
</dbReference>
<accession>A0A4R2N5A6</accession>
<organism evidence="1 2">
    <name type="scientific">Nicoletella semolina</name>
    <dbReference type="NCBI Taxonomy" id="271160"/>
    <lineage>
        <taxon>Bacteria</taxon>
        <taxon>Pseudomonadati</taxon>
        <taxon>Pseudomonadota</taxon>
        <taxon>Gammaproteobacteria</taxon>
        <taxon>Pasteurellales</taxon>
        <taxon>Pasteurellaceae</taxon>
        <taxon>Nicoletella</taxon>
    </lineage>
</organism>
<name>A0A4R2N5A6_9PAST</name>
<dbReference type="Gene3D" id="3.10.180.10">
    <property type="entry name" value="2,3-Dihydroxybiphenyl 1,2-Dioxygenase, domain 1"/>
    <property type="match status" value="1"/>
</dbReference>
<keyword evidence="2" id="KW-1185">Reference proteome</keyword>
<reference evidence="1 2" key="1">
    <citation type="submission" date="2019-03" db="EMBL/GenBank/DDBJ databases">
        <title>Genomic Encyclopedia of Type Strains, Phase IV (KMG-IV): sequencing the most valuable type-strain genomes for metagenomic binning, comparative biology and taxonomic classification.</title>
        <authorList>
            <person name="Goeker M."/>
        </authorList>
    </citation>
    <scope>NUCLEOTIDE SEQUENCE [LARGE SCALE GENOMIC DNA]</scope>
    <source>
        <strain evidence="1 2">DSM 16380</strain>
    </source>
</reference>
<dbReference type="AlphaFoldDB" id="A0A4R2N5A6"/>